<feature type="region of interest" description="Disordered" evidence="1">
    <location>
        <begin position="33"/>
        <end position="100"/>
    </location>
</feature>
<gene>
    <name evidence="3" type="ORF">F4559_002970</name>
</gene>
<name>A0A7W7WW03_9PSEU</name>
<protein>
    <submittedName>
        <fullName evidence="3">Uncharacterized protein</fullName>
    </submittedName>
</protein>
<keyword evidence="4" id="KW-1185">Reference proteome</keyword>
<dbReference type="RefSeq" id="WP_184669213.1">
    <property type="nucleotide sequence ID" value="NZ_BAABAI010000029.1"/>
</dbReference>
<dbReference type="AlphaFoldDB" id="A0A7W7WW03"/>
<proteinExistence type="predicted"/>
<keyword evidence="2" id="KW-0732">Signal</keyword>
<sequence length="114" mass="11836">MPPTTSRALVLLLGVLLALDAFGTHEHAFQAHHPAVEALDGQRAPGHEGDPHRSPVRVEAAPAKAVSDRGPAPSATPATCASPRIATRPTHPPAPVPGIAPVTDLLTLFCVSRR</sequence>
<evidence type="ECO:0000313" key="3">
    <source>
        <dbReference type="EMBL" id="MBB4965611.1"/>
    </source>
</evidence>
<dbReference type="EMBL" id="JACHJS010000001">
    <property type="protein sequence ID" value="MBB4965611.1"/>
    <property type="molecule type" value="Genomic_DNA"/>
</dbReference>
<feature type="compositionally biased region" description="Low complexity" evidence="1">
    <location>
        <begin position="71"/>
        <end position="83"/>
    </location>
</feature>
<reference evidence="3 4" key="1">
    <citation type="submission" date="2020-08" db="EMBL/GenBank/DDBJ databases">
        <title>Sequencing the genomes of 1000 actinobacteria strains.</title>
        <authorList>
            <person name="Klenk H.-P."/>
        </authorList>
    </citation>
    <scope>NUCLEOTIDE SEQUENCE [LARGE SCALE GENOMIC DNA]</scope>
    <source>
        <strain evidence="3 4">DSM 45084</strain>
    </source>
</reference>
<accession>A0A7W7WW03</accession>
<dbReference type="Proteomes" id="UP000542674">
    <property type="component" value="Unassembled WGS sequence"/>
</dbReference>
<evidence type="ECO:0000313" key="4">
    <source>
        <dbReference type="Proteomes" id="UP000542674"/>
    </source>
</evidence>
<feature type="chain" id="PRO_5039117138" evidence="2">
    <location>
        <begin position="24"/>
        <end position="114"/>
    </location>
</feature>
<evidence type="ECO:0000256" key="1">
    <source>
        <dbReference type="SAM" id="MobiDB-lite"/>
    </source>
</evidence>
<evidence type="ECO:0000256" key="2">
    <source>
        <dbReference type="SAM" id="SignalP"/>
    </source>
</evidence>
<comment type="caution">
    <text evidence="3">The sequence shown here is derived from an EMBL/GenBank/DDBJ whole genome shotgun (WGS) entry which is preliminary data.</text>
</comment>
<organism evidence="3 4">
    <name type="scientific">Saccharothrix violaceirubra</name>
    <dbReference type="NCBI Taxonomy" id="413306"/>
    <lineage>
        <taxon>Bacteria</taxon>
        <taxon>Bacillati</taxon>
        <taxon>Actinomycetota</taxon>
        <taxon>Actinomycetes</taxon>
        <taxon>Pseudonocardiales</taxon>
        <taxon>Pseudonocardiaceae</taxon>
        <taxon>Saccharothrix</taxon>
    </lineage>
</organism>
<feature type="signal peptide" evidence="2">
    <location>
        <begin position="1"/>
        <end position="23"/>
    </location>
</feature>